<evidence type="ECO:0008006" key="4">
    <source>
        <dbReference type="Google" id="ProtNLM"/>
    </source>
</evidence>
<dbReference type="Proteomes" id="UP000197068">
    <property type="component" value="Unassembled WGS sequence"/>
</dbReference>
<dbReference type="RefSeq" id="WP_057180693.1">
    <property type="nucleotide sequence ID" value="NZ_BDQM01000055.1"/>
</dbReference>
<accession>A0ABQ0MZV8</accession>
<name>A0ABQ0MZV8_9GAMM</name>
<gene>
    <name evidence="2" type="ORF">MTCD1_03545</name>
</gene>
<evidence type="ECO:0000256" key="1">
    <source>
        <dbReference type="SAM" id="Coils"/>
    </source>
</evidence>
<feature type="coiled-coil region" evidence="1">
    <location>
        <begin position="29"/>
        <end position="188"/>
    </location>
</feature>
<comment type="caution">
    <text evidence="2">The sequence shown here is derived from an EMBL/GenBank/DDBJ whole genome shotgun (WGS) entry which is preliminary data.</text>
</comment>
<keyword evidence="3" id="KW-1185">Reference proteome</keyword>
<organism evidence="2 3">
    <name type="scientific">Colwellia marinimaniae</name>
    <dbReference type="NCBI Taxonomy" id="1513592"/>
    <lineage>
        <taxon>Bacteria</taxon>
        <taxon>Pseudomonadati</taxon>
        <taxon>Pseudomonadota</taxon>
        <taxon>Gammaproteobacteria</taxon>
        <taxon>Alteromonadales</taxon>
        <taxon>Colwelliaceae</taxon>
        <taxon>Colwellia</taxon>
    </lineage>
</organism>
<protein>
    <recommendedName>
        <fullName evidence="4">Caldesmon</fullName>
    </recommendedName>
</protein>
<evidence type="ECO:0000313" key="3">
    <source>
        <dbReference type="Proteomes" id="UP000197068"/>
    </source>
</evidence>
<dbReference type="InterPro" id="IPR019219">
    <property type="entry name" value="DUF2130"/>
</dbReference>
<sequence length="412" mass="47076">MENIIHCPKCNEKIDVSDAMSQQMEQQLNDKYQQQLKKQDEAIAAKKNKMDEAARQLALDKKSFQQDIDLKVAQQLKADKVALTKQLKSQFEQDNQLAISALQDDLTEKSKKLKLIQKIEIENERLKREKDEAVHEANLAAEKAMSVQLKIERTKINEQVHTEHELKLKEHQSLINSLKEQIDITKRKAEQGSMQLQGEVQELAIEEWLEAQYPFDQIEEIKKGAQGADCLQHVVNSLGTECGTIYYESKRTKSFQPSWIEKFKQDIRDKNASVGVLVTAVMPKDMKHMGQVNGVWICTFEEFKGLSLVLRESLIKLSKAIAVQENRGDKMVMMYNYLTSNDFSSRVEAIVEGFTELQTDLNKEKLAMARLWKKREKNIEKVLLNTTEMFGSVKGIAGSSVADIGLLELAED</sequence>
<dbReference type="EMBL" id="BDQM01000055">
    <property type="protein sequence ID" value="GAW97896.1"/>
    <property type="molecule type" value="Genomic_DNA"/>
</dbReference>
<dbReference type="Pfam" id="PF09903">
    <property type="entry name" value="DUF2130"/>
    <property type="match status" value="1"/>
</dbReference>
<reference evidence="2 3" key="1">
    <citation type="submission" date="2017-06" db="EMBL/GenBank/DDBJ databases">
        <title>Whole Genome Sequences of Colwellia marinimaniae MTCD1.</title>
        <authorList>
            <person name="Kusumoto H."/>
            <person name="Inoue M."/>
            <person name="Tanikawa K."/>
            <person name="Maeji H."/>
            <person name="Cameron J.H."/>
            <person name="Bartlett D.H."/>
        </authorList>
    </citation>
    <scope>NUCLEOTIDE SEQUENCE [LARGE SCALE GENOMIC DNA]</scope>
    <source>
        <strain evidence="2 3">MTCD1</strain>
    </source>
</reference>
<evidence type="ECO:0000313" key="2">
    <source>
        <dbReference type="EMBL" id="GAW97896.1"/>
    </source>
</evidence>
<proteinExistence type="predicted"/>
<keyword evidence="1" id="KW-0175">Coiled coil</keyword>